<dbReference type="EMBL" id="LZLM01000057">
    <property type="protein sequence ID" value="OBJ86780.1"/>
    <property type="molecule type" value="Genomic_DNA"/>
</dbReference>
<dbReference type="Gene3D" id="2.30.110.10">
    <property type="entry name" value="Electron Transport, Fmn-binding Protein, Chain A"/>
    <property type="match status" value="1"/>
</dbReference>
<organism evidence="3 4">
    <name type="scientific">Mycobacterium asiaticum</name>
    <dbReference type="NCBI Taxonomy" id="1790"/>
    <lineage>
        <taxon>Bacteria</taxon>
        <taxon>Bacillati</taxon>
        <taxon>Actinomycetota</taxon>
        <taxon>Actinomycetes</taxon>
        <taxon>Mycobacteriales</taxon>
        <taxon>Mycobacteriaceae</taxon>
        <taxon>Mycobacterium</taxon>
    </lineage>
</organism>
<feature type="domain" description="Pyridoxamine 5'-phosphate oxidase N-terminal" evidence="2">
    <location>
        <begin position="12"/>
        <end position="97"/>
    </location>
</feature>
<reference evidence="3 4" key="1">
    <citation type="submission" date="2016-06" db="EMBL/GenBank/DDBJ databases">
        <authorList>
            <person name="Kjaerup R.B."/>
            <person name="Dalgaard T.S."/>
            <person name="Juul-Madsen H.R."/>
        </authorList>
    </citation>
    <scope>NUCLEOTIDE SEQUENCE [LARGE SCALE GENOMIC DNA]</scope>
    <source>
        <strain evidence="3 4">1276495.2</strain>
    </source>
</reference>
<dbReference type="Pfam" id="PF01243">
    <property type="entry name" value="PNPOx_N"/>
    <property type="match status" value="1"/>
</dbReference>
<dbReference type="RefSeq" id="WP_036360193.1">
    <property type="nucleotide sequence ID" value="NZ_LZLM01000057.1"/>
</dbReference>
<dbReference type="InterPro" id="IPR011576">
    <property type="entry name" value="Pyridox_Oxase_N"/>
</dbReference>
<accession>A0A1A3KP43</accession>
<dbReference type="InterPro" id="IPR019920">
    <property type="entry name" value="F420-binding_dom_put"/>
</dbReference>
<dbReference type="InterPro" id="IPR012349">
    <property type="entry name" value="Split_barrel_FMN-bd"/>
</dbReference>
<dbReference type="SUPFAM" id="SSF50475">
    <property type="entry name" value="FMN-binding split barrel"/>
    <property type="match status" value="1"/>
</dbReference>
<dbReference type="GO" id="GO:0005829">
    <property type="term" value="C:cytosol"/>
    <property type="evidence" value="ECO:0007669"/>
    <property type="project" value="TreeGrafter"/>
</dbReference>
<dbReference type="PANTHER" id="PTHR35176">
    <property type="entry name" value="HEME OXYGENASE HI_0854-RELATED"/>
    <property type="match status" value="1"/>
</dbReference>
<gene>
    <name evidence="3" type="ORF">A5640_09285</name>
</gene>
<name>A0A1A3KP43_MYCAS</name>
<evidence type="ECO:0000313" key="4">
    <source>
        <dbReference type="Proteomes" id="UP000093925"/>
    </source>
</evidence>
<evidence type="ECO:0000259" key="2">
    <source>
        <dbReference type="Pfam" id="PF01243"/>
    </source>
</evidence>
<dbReference type="GO" id="GO:0016627">
    <property type="term" value="F:oxidoreductase activity, acting on the CH-CH group of donors"/>
    <property type="evidence" value="ECO:0007669"/>
    <property type="project" value="TreeGrafter"/>
</dbReference>
<dbReference type="NCBIfam" id="TIGR03618">
    <property type="entry name" value="Rv1155_F420"/>
    <property type="match status" value="1"/>
</dbReference>
<dbReference type="InterPro" id="IPR052019">
    <property type="entry name" value="F420H2_bilvrd_red/Heme_oxyg"/>
</dbReference>
<sequence length="147" mass="15939">MTTLVDAVALASSESGLAVVSTVRADGTVQASLVNVGLLPHPAGGVPVLGFTTYGKVKLANLRARPQLAVTFRNGWRWATVEGRAELAGPDDQQPWLSGPDQLRQLLRDVFTAAGGSHDDWDEYDRVMAQERRAVVLIEPTRVYSNR</sequence>
<dbReference type="Proteomes" id="UP000093925">
    <property type="component" value="Unassembled WGS sequence"/>
</dbReference>
<keyword evidence="1" id="KW-0560">Oxidoreductase</keyword>
<evidence type="ECO:0000313" key="3">
    <source>
        <dbReference type="EMBL" id="OBJ86780.1"/>
    </source>
</evidence>
<dbReference type="AlphaFoldDB" id="A0A1A3KP43"/>
<dbReference type="GeneID" id="61215184"/>
<proteinExistence type="predicted"/>
<protein>
    <submittedName>
        <fullName evidence="3">Pyridoxamine 5'-phosphate oxidase</fullName>
    </submittedName>
</protein>
<comment type="caution">
    <text evidence="3">The sequence shown here is derived from an EMBL/GenBank/DDBJ whole genome shotgun (WGS) entry which is preliminary data.</text>
</comment>
<evidence type="ECO:0000256" key="1">
    <source>
        <dbReference type="ARBA" id="ARBA00023002"/>
    </source>
</evidence>
<dbReference type="PANTHER" id="PTHR35176:SF2">
    <property type="entry name" value="F420H(2)-DEPENDENT REDUCTASE RV1155"/>
    <property type="match status" value="1"/>
</dbReference>
<dbReference type="GO" id="GO:0070967">
    <property type="term" value="F:coenzyme F420 binding"/>
    <property type="evidence" value="ECO:0007669"/>
    <property type="project" value="TreeGrafter"/>
</dbReference>